<dbReference type="EMBL" id="SDAM02000053">
    <property type="protein sequence ID" value="KAH6834038.1"/>
    <property type="molecule type" value="Genomic_DNA"/>
</dbReference>
<name>A0AAD4PBQ3_PERFH</name>
<keyword evidence="2" id="KW-1185">Reference proteome</keyword>
<dbReference type="Proteomes" id="UP001190926">
    <property type="component" value="Unassembled WGS sequence"/>
</dbReference>
<gene>
    <name evidence="1" type="ORF">C2S53_004840</name>
</gene>
<comment type="caution">
    <text evidence="1">The sequence shown here is derived from an EMBL/GenBank/DDBJ whole genome shotgun (WGS) entry which is preliminary data.</text>
</comment>
<organism evidence="1 2">
    <name type="scientific">Perilla frutescens var. hirtella</name>
    <name type="common">Perilla citriodora</name>
    <name type="synonym">Perilla setoyensis</name>
    <dbReference type="NCBI Taxonomy" id="608512"/>
    <lineage>
        <taxon>Eukaryota</taxon>
        <taxon>Viridiplantae</taxon>
        <taxon>Streptophyta</taxon>
        <taxon>Embryophyta</taxon>
        <taxon>Tracheophyta</taxon>
        <taxon>Spermatophyta</taxon>
        <taxon>Magnoliopsida</taxon>
        <taxon>eudicotyledons</taxon>
        <taxon>Gunneridae</taxon>
        <taxon>Pentapetalae</taxon>
        <taxon>asterids</taxon>
        <taxon>lamiids</taxon>
        <taxon>Lamiales</taxon>
        <taxon>Lamiaceae</taxon>
        <taxon>Nepetoideae</taxon>
        <taxon>Elsholtzieae</taxon>
        <taxon>Perilla</taxon>
    </lineage>
</organism>
<accession>A0AAD4PBQ3</accession>
<evidence type="ECO:0000313" key="2">
    <source>
        <dbReference type="Proteomes" id="UP001190926"/>
    </source>
</evidence>
<reference evidence="1 2" key="1">
    <citation type="journal article" date="2021" name="Nat. Commun.">
        <title>Incipient diploidization of the medicinal plant Perilla within 10,000 years.</title>
        <authorList>
            <person name="Zhang Y."/>
            <person name="Shen Q."/>
            <person name="Leng L."/>
            <person name="Zhang D."/>
            <person name="Chen S."/>
            <person name="Shi Y."/>
            <person name="Ning Z."/>
            <person name="Chen S."/>
        </authorList>
    </citation>
    <scope>NUCLEOTIDE SEQUENCE [LARGE SCALE GENOMIC DNA]</scope>
    <source>
        <strain evidence="2">cv. PC099</strain>
    </source>
</reference>
<dbReference type="AlphaFoldDB" id="A0AAD4PBQ3"/>
<proteinExistence type="predicted"/>
<protein>
    <submittedName>
        <fullName evidence="1">Uncharacterized protein</fullName>
    </submittedName>
</protein>
<sequence>MIEEMLSKGMGKAMFCQLLLYPYSHREYLWVVLAHKTIGQAVGDWYFDRSTFREIETDHIVPWNCNHMSDDELKKRCTPRSHSGSTKISRSDINILLFGQISE</sequence>
<evidence type="ECO:0000313" key="1">
    <source>
        <dbReference type="EMBL" id="KAH6834038.1"/>
    </source>
</evidence>